<dbReference type="Proteomes" id="UP000245423">
    <property type="component" value="Chromosome 1"/>
</dbReference>
<keyword evidence="2" id="KW-1003">Cell membrane</keyword>
<sequence>MKLKKRSLIQIAISGIVITNCIIYYLYINGFINWKALSIGDINPYGGWSALKSAFTDVSYRWTGISKSIALTIGIMVTALLMGRFFCGFICPIGAFQDFFKYLGIKLGIKERKLPRGERFKLEIIKYFVLITVLVLSILGLGNLITPYSPWLAYLNFFMGINLQIGSIVLLFIAVSSIFYKRIFCRILCPLGAFQSLLSAIGLSKINSNEKCNRCTYCLNNCPVDIEKPYEGEISPECIRCMECVESTCIKDTKGYSLKCMGLTVEKKQYITISLILFIGIFILLPILDSKVGPQSTVQIGNLKDGVFVGTGVGFGGPMQVEIKVEDNRIFEINPINHRETAGYYEEVFRTISREVVHRQSLNIDTISGATATSRGFLNAIKSGISQALEK</sequence>
<keyword evidence="6 7" id="KW-0472">Membrane</keyword>
<dbReference type="PROSITE" id="PS51379">
    <property type="entry name" value="4FE4S_FER_2"/>
    <property type="match status" value="1"/>
</dbReference>
<dbReference type="InterPro" id="IPR007329">
    <property type="entry name" value="FMN-bd"/>
</dbReference>
<evidence type="ECO:0000313" key="10">
    <source>
        <dbReference type="Proteomes" id="UP000245423"/>
    </source>
</evidence>
<evidence type="ECO:0000256" key="7">
    <source>
        <dbReference type="SAM" id="Phobius"/>
    </source>
</evidence>
<dbReference type="Pfam" id="PF04205">
    <property type="entry name" value="FMN_bind"/>
    <property type="match status" value="1"/>
</dbReference>
<dbReference type="GO" id="GO:0010181">
    <property type="term" value="F:FMN binding"/>
    <property type="evidence" value="ECO:0007669"/>
    <property type="project" value="InterPro"/>
</dbReference>
<comment type="subcellular location">
    <subcellularLocation>
        <location evidence="1">Cell membrane</location>
    </subcellularLocation>
</comment>
<evidence type="ECO:0000256" key="4">
    <source>
        <dbReference type="ARBA" id="ARBA00023004"/>
    </source>
</evidence>
<dbReference type="GO" id="GO:0005886">
    <property type="term" value="C:plasma membrane"/>
    <property type="evidence" value="ECO:0007669"/>
    <property type="project" value="UniProtKB-SubCell"/>
</dbReference>
<dbReference type="SMART" id="SM00900">
    <property type="entry name" value="FMN_bind"/>
    <property type="match status" value="1"/>
</dbReference>
<dbReference type="GO" id="GO:0051536">
    <property type="term" value="F:iron-sulfur cluster binding"/>
    <property type="evidence" value="ECO:0007669"/>
    <property type="project" value="UniProtKB-KW"/>
</dbReference>
<dbReference type="InterPro" id="IPR017900">
    <property type="entry name" value="4Fe4S_Fe_S_CS"/>
</dbReference>
<gene>
    <name evidence="9" type="ORF">CUESP1_2117</name>
</gene>
<evidence type="ECO:0000256" key="2">
    <source>
        <dbReference type="ARBA" id="ARBA00022475"/>
    </source>
</evidence>
<feature type="transmembrane region" description="Helical" evidence="7">
    <location>
        <begin position="151"/>
        <end position="180"/>
    </location>
</feature>
<dbReference type="InterPro" id="IPR052378">
    <property type="entry name" value="NosR_regulator"/>
</dbReference>
<feature type="transmembrane region" description="Helical" evidence="7">
    <location>
        <begin position="124"/>
        <end position="145"/>
    </location>
</feature>
<dbReference type="InterPro" id="IPR017896">
    <property type="entry name" value="4Fe4S_Fe-S-bd"/>
</dbReference>
<dbReference type="AlphaFoldDB" id="M1ZLP3"/>
<feature type="transmembrane region" description="Helical" evidence="7">
    <location>
        <begin position="69"/>
        <end position="96"/>
    </location>
</feature>
<organism evidence="9 10">
    <name type="scientific">[Clostridium] ultunense Esp</name>
    <dbReference type="NCBI Taxonomy" id="1288971"/>
    <lineage>
        <taxon>Bacteria</taxon>
        <taxon>Bacillati</taxon>
        <taxon>Bacillota</taxon>
        <taxon>Tissierellia</taxon>
        <taxon>Tissierellales</taxon>
        <taxon>Tepidimicrobiaceae</taxon>
        <taxon>Schnuerera</taxon>
    </lineage>
</organism>
<evidence type="ECO:0000256" key="5">
    <source>
        <dbReference type="ARBA" id="ARBA00023014"/>
    </source>
</evidence>
<feature type="domain" description="4Fe-4S ferredoxin-type" evidence="8">
    <location>
        <begin position="202"/>
        <end position="232"/>
    </location>
</feature>
<evidence type="ECO:0000256" key="1">
    <source>
        <dbReference type="ARBA" id="ARBA00004236"/>
    </source>
</evidence>
<keyword evidence="7" id="KW-0812">Transmembrane</keyword>
<dbReference type="RefSeq" id="WP_005587866.1">
    <property type="nucleotide sequence ID" value="NZ_LT669839.1"/>
</dbReference>
<dbReference type="EMBL" id="LT669839">
    <property type="protein sequence ID" value="SHD77473.1"/>
    <property type="molecule type" value="Genomic_DNA"/>
</dbReference>
<keyword evidence="5" id="KW-0411">Iron-sulfur</keyword>
<dbReference type="PANTHER" id="PTHR30224:SF4">
    <property type="entry name" value="ELECTRON TRANSPORT PROTEIN YCCM-RELATED"/>
    <property type="match status" value="1"/>
</dbReference>
<dbReference type="GO" id="GO:0046872">
    <property type="term" value="F:metal ion binding"/>
    <property type="evidence" value="ECO:0007669"/>
    <property type="project" value="UniProtKB-KW"/>
</dbReference>
<evidence type="ECO:0000313" key="9">
    <source>
        <dbReference type="EMBL" id="SHD77473.1"/>
    </source>
</evidence>
<accession>M1ZLP3</accession>
<dbReference type="PANTHER" id="PTHR30224">
    <property type="entry name" value="ELECTRON TRANSPORT PROTEIN"/>
    <property type="match status" value="1"/>
</dbReference>
<dbReference type="PROSITE" id="PS00198">
    <property type="entry name" value="4FE4S_FER_1"/>
    <property type="match status" value="1"/>
</dbReference>
<evidence type="ECO:0000256" key="6">
    <source>
        <dbReference type="ARBA" id="ARBA00023136"/>
    </source>
</evidence>
<name>M1ZLP3_9FIRM</name>
<feature type="transmembrane region" description="Helical" evidence="7">
    <location>
        <begin position="270"/>
        <end position="288"/>
    </location>
</feature>
<dbReference type="SUPFAM" id="SSF54862">
    <property type="entry name" value="4Fe-4S ferredoxins"/>
    <property type="match status" value="1"/>
</dbReference>
<protein>
    <submittedName>
        <fullName evidence="9">Putative Polyferredoxin</fullName>
    </submittedName>
</protein>
<keyword evidence="10" id="KW-1185">Reference proteome</keyword>
<keyword evidence="7" id="KW-1133">Transmembrane helix</keyword>
<feature type="transmembrane region" description="Helical" evidence="7">
    <location>
        <begin position="7"/>
        <end position="28"/>
    </location>
</feature>
<evidence type="ECO:0000259" key="8">
    <source>
        <dbReference type="PROSITE" id="PS51379"/>
    </source>
</evidence>
<dbReference type="OrthoDB" id="9806398at2"/>
<dbReference type="Gene3D" id="3.90.1010.20">
    <property type="match status" value="1"/>
</dbReference>
<reference evidence="9 10" key="1">
    <citation type="submission" date="2016-11" db="EMBL/GenBank/DDBJ databases">
        <authorList>
            <person name="Manzoor S."/>
        </authorList>
    </citation>
    <scope>NUCLEOTIDE SEQUENCE [LARGE SCALE GENOMIC DNA]</scope>
    <source>
        <strain evidence="9">Clostridium ultunense strain Esp</strain>
    </source>
</reference>
<dbReference type="Pfam" id="PF12801">
    <property type="entry name" value="Fer4_5"/>
    <property type="match status" value="2"/>
</dbReference>
<proteinExistence type="predicted"/>
<keyword evidence="3" id="KW-0479">Metal-binding</keyword>
<keyword evidence="4" id="KW-0408">Iron</keyword>
<evidence type="ECO:0000256" key="3">
    <source>
        <dbReference type="ARBA" id="ARBA00022723"/>
    </source>
</evidence>
<dbReference type="HOGENOM" id="CLU_033147_3_0_9"/>